<sequence length="304" mass="35236">MKIGVIGLGSIAQKAYLPIYAKMQDQAEFIFSTRNEEVRDKVSQKYRFQNIVASFDELMEYRLDACFIHAATDSHYELAKRCLQNNIHVFIDKPVSESYKETKELFELAEEKDLLFMVGFNRRFAPMVEKLKSLPEKRTIHLEKNEVDQALSTQYGIYDMFIHLIDTAVYLLDDPILNVHSKVREQAGKMTYAQMQISTEQTECMLTMDLQSGAKTECYQITTPEKSLILDQLTDLTVKINDQTKTMRFGAWANTLEKRGFEQMVAAFLSSLKRRSKESLRQKDVLLSHKLCRGMLIDHVRSML</sequence>
<dbReference type="OrthoDB" id="9815825at2"/>
<dbReference type="Pfam" id="PF01408">
    <property type="entry name" value="GFO_IDH_MocA"/>
    <property type="match status" value="1"/>
</dbReference>
<reference evidence="4" key="1">
    <citation type="submission" date="2019-02" db="EMBL/GenBank/DDBJ databases">
        <title>Draft genome sequence of Enterococcus sp. Gos25-1.</title>
        <authorList>
            <person name="Tanaka N."/>
            <person name="Shiwa Y."/>
            <person name="Fujita N."/>
        </authorList>
    </citation>
    <scope>NUCLEOTIDE SEQUENCE [LARGE SCALE GENOMIC DNA]</scope>
    <source>
        <strain evidence="4">Gos25-1</strain>
    </source>
</reference>
<dbReference type="Gene3D" id="3.40.50.720">
    <property type="entry name" value="NAD(P)-binding Rossmann-like Domain"/>
    <property type="match status" value="1"/>
</dbReference>
<dbReference type="Pfam" id="PF21378">
    <property type="entry name" value="YceM-like_C"/>
    <property type="match status" value="1"/>
</dbReference>
<dbReference type="Proteomes" id="UP000290567">
    <property type="component" value="Unassembled WGS sequence"/>
</dbReference>
<feature type="domain" description="Gfo/Idh/MocA-like oxidoreductase N-terminal" evidence="1">
    <location>
        <begin position="1"/>
        <end position="120"/>
    </location>
</feature>
<comment type="caution">
    <text evidence="3">The sequence shown here is derived from an EMBL/GenBank/DDBJ whole genome shotgun (WGS) entry which is preliminary data.</text>
</comment>
<dbReference type="PANTHER" id="PTHR43708">
    <property type="entry name" value="CONSERVED EXPRESSED OXIDOREDUCTASE (EUROFUNG)"/>
    <property type="match status" value="1"/>
</dbReference>
<name>A0A4P5PFL9_9ENTE</name>
<dbReference type="RefSeq" id="WP_146622858.1">
    <property type="nucleotide sequence ID" value="NZ_BJCC01000018.1"/>
</dbReference>
<evidence type="ECO:0000259" key="1">
    <source>
        <dbReference type="Pfam" id="PF01408"/>
    </source>
</evidence>
<dbReference type="InterPro" id="IPR051317">
    <property type="entry name" value="Gfo/Idh/MocA_oxidoreduct"/>
</dbReference>
<dbReference type="PANTHER" id="PTHR43708:SF4">
    <property type="entry name" value="OXIDOREDUCTASE YCEM-RELATED"/>
    <property type="match status" value="1"/>
</dbReference>
<protein>
    <submittedName>
        <fullName evidence="3">Dehydrogenase</fullName>
    </submittedName>
</protein>
<organism evidence="3 4">
    <name type="scientific">Enterococcus florum</name>
    <dbReference type="NCBI Taxonomy" id="2480627"/>
    <lineage>
        <taxon>Bacteria</taxon>
        <taxon>Bacillati</taxon>
        <taxon>Bacillota</taxon>
        <taxon>Bacilli</taxon>
        <taxon>Lactobacillales</taxon>
        <taxon>Enterococcaceae</taxon>
        <taxon>Enterococcus</taxon>
    </lineage>
</organism>
<dbReference type="AlphaFoldDB" id="A0A4P5PFL9"/>
<evidence type="ECO:0000313" key="3">
    <source>
        <dbReference type="EMBL" id="GCF94432.1"/>
    </source>
</evidence>
<dbReference type="InterPro" id="IPR036291">
    <property type="entry name" value="NAD(P)-bd_dom_sf"/>
</dbReference>
<dbReference type="InterPro" id="IPR048477">
    <property type="entry name" value="YceM-like_C"/>
</dbReference>
<keyword evidence="4" id="KW-1185">Reference proteome</keyword>
<dbReference type="GO" id="GO:0000166">
    <property type="term" value="F:nucleotide binding"/>
    <property type="evidence" value="ECO:0007669"/>
    <property type="project" value="InterPro"/>
</dbReference>
<dbReference type="SUPFAM" id="SSF55347">
    <property type="entry name" value="Glyceraldehyde-3-phosphate dehydrogenase-like, C-terminal domain"/>
    <property type="match status" value="1"/>
</dbReference>
<evidence type="ECO:0000259" key="2">
    <source>
        <dbReference type="Pfam" id="PF21378"/>
    </source>
</evidence>
<accession>A0A4P5PFL9</accession>
<evidence type="ECO:0000313" key="4">
    <source>
        <dbReference type="Proteomes" id="UP000290567"/>
    </source>
</evidence>
<dbReference type="EMBL" id="BJCC01000018">
    <property type="protein sequence ID" value="GCF94432.1"/>
    <property type="molecule type" value="Genomic_DNA"/>
</dbReference>
<proteinExistence type="predicted"/>
<dbReference type="InterPro" id="IPR000683">
    <property type="entry name" value="Gfo/Idh/MocA-like_OxRdtase_N"/>
</dbReference>
<gene>
    <name evidence="3" type="ORF">NRIC_23230</name>
</gene>
<feature type="domain" description="YceM-like C-terminal" evidence="2">
    <location>
        <begin position="127"/>
        <end position="237"/>
    </location>
</feature>
<dbReference type="SUPFAM" id="SSF51735">
    <property type="entry name" value="NAD(P)-binding Rossmann-fold domains"/>
    <property type="match status" value="1"/>
</dbReference>
<dbReference type="Gene3D" id="3.30.360.10">
    <property type="entry name" value="Dihydrodipicolinate Reductase, domain 2"/>
    <property type="match status" value="1"/>
</dbReference>